<feature type="region of interest" description="Disordered" evidence="1">
    <location>
        <begin position="103"/>
        <end position="132"/>
    </location>
</feature>
<evidence type="ECO:0000313" key="3">
    <source>
        <dbReference type="EMBL" id="EPQ52796.1"/>
    </source>
</evidence>
<dbReference type="RefSeq" id="XP_007869053.1">
    <property type="nucleotide sequence ID" value="XM_007870862.1"/>
</dbReference>
<gene>
    <name evidence="3" type="ORF">GLOTRDRAFT_117502</name>
</gene>
<evidence type="ECO:0000256" key="2">
    <source>
        <dbReference type="SAM" id="SignalP"/>
    </source>
</evidence>
<dbReference type="OMA" id="DIFACEG"/>
<feature type="compositionally biased region" description="Low complexity" evidence="1">
    <location>
        <begin position="117"/>
        <end position="132"/>
    </location>
</feature>
<evidence type="ECO:0000313" key="4">
    <source>
        <dbReference type="Proteomes" id="UP000030669"/>
    </source>
</evidence>
<dbReference type="HOGENOM" id="CLU_063099_3_0_1"/>
<feature type="compositionally biased region" description="Polar residues" evidence="1">
    <location>
        <begin position="103"/>
        <end position="116"/>
    </location>
</feature>
<feature type="signal peptide" evidence="2">
    <location>
        <begin position="1"/>
        <end position="21"/>
    </location>
</feature>
<name>S7PYR7_GLOTA</name>
<dbReference type="OrthoDB" id="3259746at2759"/>
<dbReference type="Proteomes" id="UP000030669">
    <property type="component" value="Unassembled WGS sequence"/>
</dbReference>
<proteinExistence type="predicted"/>
<accession>S7PYR7</accession>
<evidence type="ECO:0000256" key="1">
    <source>
        <dbReference type="SAM" id="MobiDB-lite"/>
    </source>
</evidence>
<dbReference type="eggNOG" id="ENOG502SQZU">
    <property type="taxonomic scope" value="Eukaryota"/>
</dbReference>
<dbReference type="PANTHER" id="PTHR37487:SF3">
    <property type="entry name" value="CLEAVAGE_POLYADENYLATION SPECIFICITY FACTOR A SUBUNIT N-TERMINAL DOMAIN-CONTAINING PROTEIN"/>
    <property type="match status" value="1"/>
</dbReference>
<reference evidence="3 4" key="1">
    <citation type="journal article" date="2012" name="Science">
        <title>The Paleozoic origin of enzymatic lignin decomposition reconstructed from 31 fungal genomes.</title>
        <authorList>
            <person name="Floudas D."/>
            <person name="Binder M."/>
            <person name="Riley R."/>
            <person name="Barry K."/>
            <person name="Blanchette R.A."/>
            <person name="Henrissat B."/>
            <person name="Martinez A.T."/>
            <person name="Otillar R."/>
            <person name="Spatafora J.W."/>
            <person name="Yadav J.S."/>
            <person name="Aerts A."/>
            <person name="Benoit I."/>
            <person name="Boyd A."/>
            <person name="Carlson A."/>
            <person name="Copeland A."/>
            <person name="Coutinho P.M."/>
            <person name="de Vries R.P."/>
            <person name="Ferreira P."/>
            <person name="Findley K."/>
            <person name="Foster B."/>
            <person name="Gaskell J."/>
            <person name="Glotzer D."/>
            <person name="Gorecki P."/>
            <person name="Heitman J."/>
            <person name="Hesse C."/>
            <person name="Hori C."/>
            <person name="Igarashi K."/>
            <person name="Jurgens J.A."/>
            <person name="Kallen N."/>
            <person name="Kersten P."/>
            <person name="Kohler A."/>
            <person name="Kuees U."/>
            <person name="Kumar T.K.A."/>
            <person name="Kuo A."/>
            <person name="LaButti K."/>
            <person name="Larrondo L.F."/>
            <person name="Lindquist E."/>
            <person name="Ling A."/>
            <person name="Lombard V."/>
            <person name="Lucas S."/>
            <person name="Lundell T."/>
            <person name="Martin R."/>
            <person name="McLaughlin D.J."/>
            <person name="Morgenstern I."/>
            <person name="Morin E."/>
            <person name="Murat C."/>
            <person name="Nagy L.G."/>
            <person name="Nolan M."/>
            <person name="Ohm R.A."/>
            <person name="Patyshakuliyeva A."/>
            <person name="Rokas A."/>
            <person name="Ruiz-Duenas F.J."/>
            <person name="Sabat G."/>
            <person name="Salamov A."/>
            <person name="Samejima M."/>
            <person name="Schmutz J."/>
            <person name="Slot J.C."/>
            <person name="St John F."/>
            <person name="Stenlid J."/>
            <person name="Sun H."/>
            <person name="Sun S."/>
            <person name="Syed K."/>
            <person name="Tsang A."/>
            <person name="Wiebenga A."/>
            <person name="Young D."/>
            <person name="Pisabarro A."/>
            <person name="Eastwood D.C."/>
            <person name="Martin F."/>
            <person name="Cullen D."/>
            <person name="Grigoriev I.V."/>
            <person name="Hibbett D.S."/>
        </authorList>
    </citation>
    <scope>NUCLEOTIDE SEQUENCE [LARGE SCALE GENOMIC DNA]</scope>
    <source>
        <strain evidence="3 4">ATCC 11539</strain>
    </source>
</reference>
<keyword evidence="2" id="KW-0732">Signal</keyword>
<dbReference type="AlphaFoldDB" id="S7PYR7"/>
<keyword evidence="4" id="KW-1185">Reference proteome</keyword>
<dbReference type="GeneID" id="19300357"/>
<feature type="chain" id="PRO_5004555660" evidence="2">
    <location>
        <begin position="22"/>
        <end position="202"/>
    </location>
</feature>
<organism evidence="3 4">
    <name type="scientific">Gloeophyllum trabeum (strain ATCC 11539 / FP-39264 / Madison 617)</name>
    <name type="common">Brown rot fungus</name>
    <dbReference type="NCBI Taxonomy" id="670483"/>
    <lineage>
        <taxon>Eukaryota</taxon>
        <taxon>Fungi</taxon>
        <taxon>Dikarya</taxon>
        <taxon>Basidiomycota</taxon>
        <taxon>Agaricomycotina</taxon>
        <taxon>Agaricomycetes</taxon>
        <taxon>Gloeophyllales</taxon>
        <taxon>Gloeophyllaceae</taxon>
        <taxon>Gloeophyllum</taxon>
    </lineage>
</organism>
<protein>
    <submittedName>
        <fullName evidence="3">Uncharacterized protein</fullName>
    </submittedName>
</protein>
<dbReference type="PANTHER" id="PTHR37487">
    <property type="entry name" value="CHROMOSOME 1, WHOLE GENOME SHOTGUN SEQUENCE"/>
    <property type="match status" value="1"/>
</dbReference>
<sequence length="202" mass="19966">MFATLLSSTLFFALAIQSATAEFSIDTPTLTQCQDVQFGWQDTGAGPYNLLVVPGDDPCSDVVADLGDHDGTSMTWKVNLAAGTKVMFSLEDNNGDEAWSGAMTVQGSDDSSCLPQASSSAASSSTASSSAASSSAAPTTLVVSANPTKAATTAAATTSSGSAVPVGAANAGFNPTSGAFSARQLSTPALVLGALGALVALA</sequence>
<dbReference type="KEGG" id="gtr:GLOTRDRAFT_117502"/>
<dbReference type="EMBL" id="KB469307">
    <property type="protein sequence ID" value="EPQ52796.1"/>
    <property type="molecule type" value="Genomic_DNA"/>
</dbReference>